<gene>
    <name evidence="2" type="ORF">AMAG_08466</name>
</gene>
<dbReference type="AlphaFoldDB" id="A0A0L0SLD3"/>
<proteinExistence type="predicted"/>
<feature type="compositionally biased region" description="Low complexity" evidence="1">
    <location>
        <begin position="252"/>
        <end position="271"/>
    </location>
</feature>
<protein>
    <submittedName>
        <fullName evidence="2">Uncharacterized protein</fullName>
    </submittedName>
</protein>
<feature type="compositionally biased region" description="Basic and acidic residues" evidence="1">
    <location>
        <begin position="194"/>
        <end position="234"/>
    </location>
</feature>
<accession>A0A0L0SLD3</accession>
<feature type="compositionally biased region" description="Low complexity" evidence="1">
    <location>
        <begin position="21"/>
        <end position="32"/>
    </location>
</feature>
<feature type="region of interest" description="Disordered" evidence="1">
    <location>
        <begin position="1"/>
        <end position="48"/>
    </location>
</feature>
<reference evidence="3" key="2">
    <citation type="submission" date="2009-11" db="EMBL/GenBank/DDBJ databases">
        <title>The Genome Sequence of Allomyces macrogynus strain ATCC 38327.</title>
        <authorList>
            <consortium name="The Broad Institute Genome Sequencing Platform"/>
            <person name="Russ C."/>
            <person name="Cuomo C."/>
            <person name="Shea T."/>
            <person name="Young S.K."/>
            <person name="Zeng Q."/>
            <person name="Koehrsen M."/>
            <person name="Haas B."/>
            <person name="Borodovsky M."/>
            <person name="Guigo R."/>
            <person name="Alvarado L."/>
            <person name="Berlin A."/>
            <person name="Borenstein D."/>
            <person name="Chen Z."/>
            <person name="Engels R."/>
            <person name="Freedman E."/>
            <person name="Gellesch M."/>
            <person name="Goldberg J."/>
            <person name="Griggs A."/>
            <person name="Gujja S."/>
            <person name="Heiman D."/>
            <person name="Hepburn T."/>
            <person name="Howarth C."/>
            <person name="Jen D."/>
            <person name="Larson L."/>
            <person name="Lewis B."/>
            <person name="Mehta T."/>
            <person name="Park D."/>
            <person name="Pearson M."/>
            <person name="Roberts A."/>
            <person name="Saif S."/>
            <person name="Shenoy N."/>
            <person name="Sisk P."/>
            <person name="Stolte C."/>
            <person name="Sykes S."/>
            <person name="Walk T."/>
            <person name="White J."/>
            <person name="Yandava C."/>
            <person name="Burger G."/>
            <person name="Gray M.W."/>
            <person name="Holland P.W.H."/>
            <person name="King N."/>
            <person name="Lang F.B.F."/>
            <person name="Roger A.J."/>
            <person name="Ruiz-Trillo I."/>
            <person name="Lander E."/>
            <person name="Nusbaum C."/>
        </authorList>
    </citation>
    <scope>NUCLEOTIDE SEQUENCE [LARGE SCALE GENOMIC DNA]</scope>
    <source>
        <strain evidence="3">ATCC 38327</strain>
    </source>
</reference>
<keyword evidence="3" id="KW-1185">Reference proteome</keyword>
<sequence>MSPSSARVAAVTLPSPAVTGSAATDASAASSKPPTPTSAHFPGTPNSSTVVTVSVLRRSRRMVAAMRRRSPMRWPAPAVVRVGTPVLLPVGHADDDEHVVDDGDGARVVVVTMDHNEMHHSTADLTPASPVREVAVAAEGEAVAVPAEVDANAAPVAVAALATNSSTSAAPTPTMRYHALVPAVDLDPGAKVDADRADAADHAQHDHQHDQSGRDLPAHDKAAQDPHEEAEPPRRRLLPTPTPSSPSASDLTIPSPTASTTPASSVSTNSTYRVPSLRSKIAHLRHELAATRDVLADTNGALRAALDDRASLVRENAALRAQIQVLAAALQESAGIQERVHGSGGSERAGAAGGVVHPVVVEHARNNGHDDDELVGAGCDVTCSPRRAGARCAARWPVAPAVAPAVREWATTTRSAVAPRAAAAARTTAAAARTLARSTSTASRTATAWVQRCKTSHDDDDPYTQAPHVPVPGPPIRAGAPRVGPRSAASIARLRAQAMAASSAGGGTPMSFRHALAATGPGTGTGSVRQRLRVPARSRLATEDTAVANEDEDDGYIDIDAPISSPPAGPVPTVAGAPARASWTPHTARAATPAPVVAADVMPTVSGVPETSGSSSASASPPRAPLCLVHGIVTDVPPLAVARRRASAGMGGMGARQSAGMGTSWPPPVAA</sequence>
<evidence type="ECO:0000313" key="3">
    <source>
        <dbReference type="Proteomes" id="UP000054350"/>
    </source>
</evidence>
<evidence type="ECO:0000313" key="2">
    <source>
        <dbReference type="EMBL" id="KNE63327.1"/>
    </source>
</evidence>
<organism evidence="2 3">
    <name type="scientific">Allomyces macrogynus (strain ATCC 38327)</name>
    <name type="common">Allomyces javanicus var. macrogynus</name>
    <dbReference type="NCBI Taxonomy" id="578462"/>
    <lineage>
        <taxon>Eukaryota</taxon>
        <taxon>Fungi</taxon>
        <taxon>Fungi incertae sedis</taxon>
        <taxon>Blastocladiomycota</taxon>
        <taxon>Blastocladiomycetes</taxon>
        <taxon>Blastocladiales</taxon>
        <taxon>Blastocladiaceae</taxon>
        <taxon>Allomyces</taxon>
    </lineage>
</organism>
<reference evidence="2 3" key="1">
    <citation type="submission" date="2009-11" db="EMBL/GenBank/DDBJ databases">
        <title>Annotation of Allomyces macrogynus ATCC 38327.</title>
        <authorList>
            <consortium name="The Broad Institute Genome Sequencing Platform"/>
            <person name="Russ C."/>
            <person name="Cuomo C."/>
            <person name="Burger G."/>
            <person name="Gray M.W."/>
            <person name="Holland P.W.H."/>
            <person name="King N."/>
            <person name="Lang F.B.F."/>
            <person name="Roger A.J."/>
            <person name="Ruiz-Trillo I."/>
            <person name="Young S.K."/>
            <person name="Zeng Q."/>
            <person name="Gargeya S."/>
            <person name="Fitzgerald M."/>
            <person name="Haas B."/>
            <person name="Abouelleil A."/>
            <person name="Alvarado L."/>
            <person name="Arachchi H.M."/>
            <person name="Berlin A."/>
            <person name="Chapman S.B."/>
            <person name="Gearin G."/>
            <person name="Goldberg J."/>
            <person name="Griggs A."/>
            <person name="Gujja S."/>
            <person name="Hansen M."/>
            <person name="Heiman D."/>
            <person name="Howarth C."/>
            <person name="Larimer J."/>
            <person name="Lui A."/>
            <person name="MacDonald P.J.P."/>
            <person name="McCowen C."/>
            <person name="Montmayeur A."/>
            <person name="Murphy C."/>
            <person name="Neiman D."/>
            <person name="Pearson M."/>
            <person name="Priest M."/>
            <person name="Roberts A."/>
            <person name="Saif S."/>
            <person name="Shea T."/>
            <person name="Sisk P."/>
            <person name="Stolte C."/>
            <person name="Sykes S."/>
            <person name="Wortman J."/>
            <person name="Nusbaum C."/>
            <person name="Birren B."/>
        </authorList>
    </citation>
    <scope>NUCLEOTIDE SEQUENCE [LARGE SCALE GENOMIC DNA]</scope>
    <source>
        <strain evidence="2 3">ATCC 38327</strain>
    </source>
</reference>
<name>A0A0L0SLD3_ALLM3</name>
<dbReference type="VEuPathDB" id="FungiDB:AMAG_08466"/>
<feature type="region of interest" description="Disordered" evidence="1">
    <location>
        <begin position="650"/>
        <end position="671"/>
    </location>
</feature>
<evidence type="ECO:0000256" key="1">
    <source>
        <dbReference type="SAM" id="MobiDB-lite"/>
    </source>
</evidence>
<feature type="region of interest" description="Disordered" evidence="1">
    <location>
        <begin position="194"/>
        <end position="272"/>
    </location>
</feature>
<dbReference type="EMBL" id="GG745342">
    <property type="protein sequence ID" value="KNE63327.1"/>
    <property type="molecule type" value="Genomic_DNA"/>
</dbReference>
<dbReference type="Proteomes" id="UP000054350">
    <property type="component" value="Unassembled WGS sequence"/>
</dbReference>
<feature type="region of interest" description="Disordered" evidence="1">
    <location>
        <begin position="454"/>
        <end position="483"/>
    </location>
</feature>